<reference evidence="14" key="1">
    <citation type="journal article" date="2019" name="Int. J. Syst. Evol. Microbiol.">
        <title>The Global Catalogue of Microorganisms (GCM) 10K type strain sequencing project: providing services to taxonomists for standard genome sequencing and annotation.</title>
        <authorList>
            <consortium name="The Broad Institute Genomics Platform"/>
            <consortium name="The Broad Institute Genome Sequencing Center for Infectious Disease"/>
            <person name="Wu L."/>
            <person name="Ma J."/>
        </authorList>
    </citation>
    <scope>NUCLEOTIDE SEQUENCE [LARGE SCALE GENOMIC DNA]</scope>
    <source>
        <strain evidence="14">R28</strain>
    </source>
</reference>
<dbReference type="InterPro" id="IPR035965">
    <property type="entry name" value="PAS-like_dom_sf"/>
</dbReference>
<dbReference type="Pfam" id="PF00512">
    <property type="entry name" value="HisKA"/>
    <property type="match status" value="1"/>
</dbReference>
<dbReference type="EC" id="2.7.13.3" evidence="2"/>
<evidence type="ECO:0000259" key="11">
    <source>
        <dbReference type="PROSITE" id="PS50112"/>
    </source>
</evidence>
<dbReference type="CDD" id="cd00082">
    <property type="entry name" value="HisKA"/>
    <property type="match status" value="1"/>
</dbReference>
<keyword evidence="8" id="KW-0902">Two-component regulatory system</keyword>
<feature type="compositionally biased region" description="Polar residues" evidence="9">
    <location>
        <begin position="1"/>
        <end position="22"/>
    </location>
</feature>
<dbReference type="InterPro" id="IPR036890">
    <property type="entry name" value="HATPase_C_sf"/>
</dbReference>
<dbReference type="NCBIfam" id="TIGR00229">
    <property type="entry name" value="sensory_box"/>
    <property type="match status" value="1"/>
</dbReference>
<evidence type="ECO:0000256" key="6">
    <source>
        <dbReference type="ARBA" id="ARBA00022777"/>
    </source>
</evidence>
<evidence type="ECO:0000256" key="9">
    <source>
        <dbReference type="SAM" id="MobiDB-lite"/>
    </source>
</evidence>
<keyword evidence="14" id="KW-1185">Reference proteome</keyword>
<name>A0ABW4W3R2_9BACI</name>
<keyword evidence="6" id="KW-0418">Kinase</keyword>
<sequence>MVENTSNKMDNVNEPSTSNSKTVESHDFPNYFASLSSLPNSMQQWIENKINDMMVIWDNGGKGIYFSKSIEKVLGYKISDLYGSSWRDMISPEDAPYIEEYFVKQENAEKVLNLHIRTFDGRYIWCECTIEKIKDEINDQIYFLAAVRDISDKKDIEEMMIRSEKMSIAGQLAAGVAHEIRNPLTSIKGFLQLLQAGVNRKDVYYKIMIDEIEKMEKITSELLFISKPLTDQKKEEAVSQMIEDVVKLLKSQAKIKNISINYHKEDELYVYCDRSQIKQVLLNLIKNAIEAMEDSGEINVSVLLIDSYVQIDIRDEGPGIPEEVIHKLGEPFFTTKQSGTGLGIMITKQILERHDATLEILQNEEKGSTFRIRFPAIT</sequence>
<evidence type="ECO:0000313" key="13">
    <source>
        <dbReference type="EMBL" id="MFD2045751.1"/>
    </source>
</evidence>
<keyword evidence="3" id="KW-0597">Phosphoprotein</keyword>
<dbReference type="SUPFAM" id="SSF55874">
    <property type="entry name" value="ATPase domain of HSP90 chaperone/DNA topoisomerase II/histidine kinase"/>
    <property type="match status" value="1"/>
</dbReference>
<evidence type="ECO:0000259" key="10">
    <source>
        <dbReference type="PROSITE" id="PS50109"/>
    </source>
</evidence>
<dbReference type="SMART" id="SM00387">
    <property type="entry name" value="HATPase_c"/>
    <property type="match status" value="1"/>
</dbReference>
<comment type="caution">
    <text evidence="13">The sequence shown here is derived from an EMBL/GenBank/DDBJ whole genome shotgun (WGS) entry which is preliminary data.</text>
</comment>
<evidence type="ECO:0000313" key="14">
    <source>
        <dbReference type="Proteomes" id="UP001597383"/>
    </source>
</evidence>
<dbReference type="PANTHER" id="PTHR43065:SF10">
    <property type="entry name" value="PEROXIDE STRESS-ACTIVATED HISTIDINE KINASE MAK3"/>
    <property type="match status" value="1"/>
</dbReference>
<dbReference type="Pfam" id="PF02518">
    <property type="entry name" value="HATPase_c"/>
    <property type="match status" value="1"/>
</dbReference>
<organism evidence="13 14">
    <name type="scientific">Ornithinibacillus salinisoli</name>
    <dbReference type="NCBI Taxonomy" id="1848459"/>
    <lineage>
        <taxon>Bacteria</taxon>
        <taxon>Bacillati</taxon>
        <taxon>Bacillota</taxon>
        <taxon>Bacilli</taxon>
        <taxon>Bacillales</taxon>
        <taxon>Bacillaceae</taxon>
        <taxon>Ornithinibacillus</taxon>
    </lineage>
</organism>
<dbReference type="PROSITE" id="PS50113">
    <property type="entry name" value="PAC"/>
    <property type="match status" value="1"/>
</dbReference>
<dbReference type="SUPFAM" id="SSF55785">
    <property type="entry name" value="PYP-like sensor domain (PAS domain)"/>
    <property type="match status" value="1"/>
</dbReference>
<evidence type="ECO:0000256" key="7">
    <source>
        <dbReference type="ARBA" id="ARBA00022840"/>
    </source>
</evidence>
<evidence type="ECO:0000256" key="8">
    <source>
        <dbReference type="ARBA" id="ARBA00023012"/>
    </source>
</evidence>
<feature type="domain" description="PAC" evidence="12">
    <location>
        <begin position="110"/>
        <end position="162"/>
    </location>
</feature>
<dbReference type="CDD" id="cd00075">
    <property type="entry name" value="HATPase"/>
    <property type="match status" value="1"/>
</dbReference>
<dbReference type="Pfam" id="PF13426">
    <property type="entry name" value="PAS_9"/>
    <property type="match status" value="1"/>
</dbReference>
<evidence type="ECO:0000256" key="3">
    <source>
        <dbReference type="ARBA" id="ARBA00022553"/>
    </source>
</evidence>
<dbReference type="InterPro" id="IPR036097">
    <property type="entry name" value="HisK_dim/P_sf"/>
</dbReference>
<gene>
    <name evidence="13" type="ORF">ACFSJF_15855</name>
</gene>
<dbReference type="InterPro" id="IPR003594">
    <property type="entry name" value="HATPase_dom"/>
</dbReference>
<keyword evidence="5" id="KW-0547">Nucleotide-binding</keyword>
<protein>
    <recommendedName>
        <fullName evidence="2">histidine kinase</fullName>
        <ecNumber evidence="2">2.7.13.3</ecNumber>
    </recommendedName>
</protein>
<keyword evidence="4" id="KW-0808">Transferase</keyword>
<dbReference type="Gene3D" id="1.10.287.130">
    <property type="match status" value="1"/>
</dbReference>
<dbReference type="EMBL" id="JBHUHQ010000021">
    <property type="protein sequence ID" value="MFD2045751.1"/>
    <property type="molecule type" value="Genomic_DNA"/>
</dbReference>
<dbReference type="InterPro" id="IPR000014">
    <property type="entry name" value="PAS"/>
</dbReference>
<evidence type="ECO:0000256" key="4">
    <source>
        <dbReference type="ARBA" id="ARBA00022679"/>
    </source>
</evidence>
<dbReference type="PROSITE" id="PS50112">
    <property type="entry name" value="PAS"/>
    <property type="match status" value="1"/>
</dbReference>
<feature type="region of interest" description="Disordered" evidence="9">
    <location>
        <begin position="1"/>
        <end position="24"/>
    </location>
</feature>
<keyword evidence="7 13" id="KW-0067">ATP-binding</keyword>
<dbReference type="InterPro" id="IPR004358">
    <property type="entry name" value="Sig_transdc_His_kin-like_C"/>
</dbReference>
<accession>A0ABW4W3R2</accession>
<dbReference type="PRINTS" id="PR00344">
    <property type="entry name" value="BCTRLSENSOR"/>
</dbReference>
<dbReference type="Proteomes" id="UP001597383">
    <property type="component" value="Unassembled WGS sequence"/>
</dbReference>
<comment type="catalytic activity">
    <reaction evidence="1">
        <text>ATP + protein L-histidine = ADP + protein N-phospho-L-histidine.</text>
        <dbReference type="EC" id="2.7.13.3"/>
    </reaction>
</comment>
<evidence type="ECO:0000259" key="12">
    <source>
        <dbReference type="PROSITE" id="PS50113"/>
    </source>
</evidence>
<proteinExistence type="predicted"/>
<evidence type="ECO:0000256" key="2">
    <source>
        <dbReference type="ARBA" id="ARBA00012438"/>
    </source>
</evidence>
<dbReference type="RefSeq" id="WP_377557325.1">
    <property type="nucleotide sequence ID" value="NZ_JBHUHQ010000021.1"/>
</dbReference>
<dbReference type="InterPro" id="IPR000700">
    <property type="entry name" value="PAS-assoc_C"/>
</dbReference>
<dbReference type="SMART" id="SM00388">
    <property type="entry name" value="HisKA"/>
    <property type="match status" value="1"/>
</dbReference>
<dbReference type="InterPro" id="IPR003661">
    <property type="entry name" value="HisK_dim/P_dom"/>
</dbReference>
<dbReference type="PROSITE" id="PS50109">
    <property type="entry name" value="HIS_KIN"/>
    <property type="match status" value="1"/>
</dbReference>
<dbReference type="PANTHER" id="PTHR43065">
    <property type="entry name" value="SENSOR HISTIDINE KINASE"/>
    <property type="match status" value="1"/>
</dbReference>
<dbReference type="CDD" id="cd00130">
    <property type="entry name" value="PAS"/>
    <property type="match status" value="1"/>
</dbReference>
<evidence type="ECO:0000256" key="1">
    <source>
        <dbReference type="ARBA" id="ARBA00000085"/>
    </source>
</evidence>
<feature type="domain" description="Histidine kinase" evidence="10">
    <location>
        <begin position="175"/>
        <end position="378"/>
    </location>
</feature>
<dbReference type="Gene3D" id="3.30.565.10">
    <property type="entry name" value="Histidine kinase-like ATPase, C-terminal domain"/>
    <property type="match status" value="1"/>
</dbReference>
<dbReference type="GO" id="GO:0005524">
    <property type="term" value="F:ATP binding"/>
    <property type="evidence" value="ECO:0007669"/>
    <property type="project" value="UniProtKB-KW"/>
</dbReference>
<dbReference type="SUPFAM" id="SSF47384">
    <property type="entry name" value="Homodimeric domain of signal transducing histidine kinase"/>
    <property type="match status" value="1"/>
</dbReference>
<dbReference type="InterPro" id="IPR005467">
    <property type="entry name" value="His_kinase_dom"/>
</dbReference>
<dbReference type="SMART" id="SM00091">
    <property type="entry name" value="PAS"/>
    <property type="match status" value="1"/>
</dbReference>
<evidence type="ECO:0000256" key="5">
    <source>
        <dbReference type="ARBA" id="ARBA00022741"/>
    </source>
</evidence>
<dbReference type="Gene3D" id="3.30.450.20">
    <property type="entry name" value="PAS domain"/>
    <property type="match status" value="1"/>
</dbReference>
<feature type="domain" description="PAS" evidence="11">
    <location>
        <begin position="38"/>
        <end position="115"/>
    </location>
</feature>